<feature type="transmembrane region" description="Helical" evidence="1">
    <location>
        <begin position="15"/>
        <end position="31"/>
    </location>
</feature>
<keyword evidence="1" id="KW-0812">Transmembrane</keyword>
<organism evidence="2 3">
    <name type="scientific">Altererythrobacter litoralis</name>
    <dbReference type="NCBI Taxonomy" id="3113904"/>
    <lineage>
        <taxon>Bacteria</taxon>
        <taxon>Pseudomonadati</taxon>
        <taxon>Pseudomonadota</taxon>
        <taxon>Alphaproteobacteria</taxon>
        <taxon>Sphingomonadales</taxon>
        <taxon>Erythrobacteraceae</taxon>
        <taxon>Altererythrobacter</taxon>
    </lineage>
</organism>
<evidence type="ECO:0000313" key="3">
    <source>
        <dbReference type="Proteomes" id="UP001343492"/>
    </source>
</evidence>
<keyword evidence="1" id="KW-0472">Membrane</keyword>
<keyword evidence="3" id="KW-1185">Reference proteome</keyword>
<evidence type="ECO:0000256" key="1">
    <source>
        <dbReference type="SAM" id="Phobius"/>
    </source>
</evidence>
<proteinExistence type="predicted"/>
<name>A0ABU7GGK7_9SPHN</name>
<evidence type="ECO:0000313" key="2">
    <source>
        <dbReference type="EMBL" id="MEE1878224.1"/>
    </source>
</evidence>
<comment type="caution">
    <text evidence="2">The sequence shown here is derived from an EMBL/GenBank/DDBJ whole genome shotgun (WGS) entry which is preliminary data.</text>
</comment>
<reference evidence="2 3" key="1">
    <citation type="submission" date="2024-01" db="EMBL/GenBank/DDBJ databases">
        <title>The genome sequence of Erythrobacteraceae sp. strain 1XM1-14.</title>
        <authorList>
            <person name="Liu Y."/>
        </authorList>
    </citation>
    <scope>NUCLEOTIDE SEQUENCE [LARGE SCALE GENOMIC DNA]</scope>
    <source>
        <strain evidence="2 3">1XM1-14</strain>
    </source>
</reference>
<gene>
    <name evidence="2" type="ORF">VRS74_11070</name>
</gene>
<keyword evidence="1" id="KW-1133">Transmembrane helix</keyword>
<sequence length="51" mass="5403">MARRPGAVPLPGGKALMWLALGAGILALAWFDGGEEPIHQITQEIPVPEAR</sequence>
<dbReference type="RefSeq" id="WP_354145330.1">
    <property type="nucleotide sequence ID" value="NZ_JAZDQV010000011.1"/>
</dbReference>
<dbReference type="Proteomes" id="UP001343492">
    <property type="component" value="Unassembled WGS sequence"/>
</dbReference>
<accession>A0ABU7GGK7</accession>
<dbReference type="EMBL" id="JAZDQV010000011">
    <property type="protein sequence ID" value="MEE1878224.1"/>
    <property type="molecule type" value="Genomic_DNA"/>
</dbReference>
<protein>
    <submittedName>
        <fullName evidence="2">Uncharacterized protein</fullName>
    </submittedName>
</protein>